<comment type="caution">
    <text evidence="1">The sequence shown here is derived from an EMBL/GenBank/DDBJ whole genome shotgun (WGS) entry which is preliminary data.</text>
</comment>
<organism evidence="1 2">
    <name type="scientific">Nostocoides jenkinsii Ben 74</name>
    <dbReference type="NCBI Taxonomy" id="1193518"/>
    <lineage>
        <taxon>Bacteria</taxon>
        <taxon>Bacillati</taxon>
        <taxon>Actinomycetota</taxon>
        <taxon>Actinomycetes</taxon>
        <taxon>Micrococcales</taxon>
        <taxon>Intrasporangiaceae</taxon>
        <taxon>Nostocoides</taxon>
    </lineage>
</organism>
<gene>
    <name evidence="1" type="ORF">BN13_500039</name>
</gene>
<dbReference type="InterPro" id="IPR010985">
    <property type="entry name" value="Ribbon_hlx_hlx"/>
</dbReference>
<dbReference type="RefSeq" id="WP_201329069.1">
    <property type="nucleotide sequence ID" value="NZ_HF571038.1"/>
</dbReference>
<name>A0A077M9C1_9MICO</name>
<keyword evidence="2" id="KW-1185">Reference proteome</keyword>
<evidence type="ECO:0000313" key="1">
    <source>
        <dbReference type="EMBL" id="CCI53911.1"/>
    </source>
</evidence>
<sequence>MKTLYLRNVPDDVSAALEELASAESMSVSALAVRELAAAVAFRRNADIIWSTTEVEIGIDDIVDEVRRGRDR</sequence>
<protein>
    <recommendedName>
        <fullName evidence="3">Antitoxin</fullName>
    </recommendedName>
</protein>
<proteinExistence type="predicted"/>
<reference evidence="1 2" key="1">
    <citation type="journal article" date="2013" name="ISME J.">
        <title>A metabolic model for members of the genus Tetrasphaera involved in enhanced biological phosphorus removal.</title>
        <authorList>
            <person name="Kristiansen R."/>
            <person name="Nguyen H.T.T."/>
            <person name="Saunders A.M."/>
            <person name="Nielsen J.L."/>
            <person name="Wimmer R."/>
            <person name="Le V.Q."/>
            <person name="McIlroy S.J."/>
            <person name="Petrovski S."/>
            <person name="Seviour R.J."/>
            <person name="Calteau A."/>
            <person name="Nielsen K.L."/>
            <person name="Nielsen P.H."/>
        </authorList>
    </citation>
    <scope>NUCLEOTIDE SEQUENCE [LARGE SCALE GENOMIC DNA]</scope>
    <source>
        <strain evidence="1 2">Ben 74</strain>
    </source>
</reference>
<accession>A0A077M9C1</accession>
<dbReference type="Proteomes" id="UP000035720">
    <property type="component" value="Unassembled WGS sequence"/>
</dbReference>
<dbReference type="AlphaFoldDB" id="A0A077M9C1"/>
<dbReference type="EMBL" id="CAJC01000162">
    <property type="protein sequence ID" value="CCI53911.1"/>
    <property type="molecule type" value="Genomic_DNA"/>
</dbReference>
<dbReference type="SUPFAM" id="SSF47598">
    <property type="entry name" value="Ribbon-helix-helix"/>
    <property type="match status" value="1"/>
</dbReference>
<dbReference type="STRING" id="1193518.BN13_500039"/>
<dbReference type="GO" id="GO:0006355">
    <property type="term" value="P:regulation of DNA-templated transcription"/>
    <property type="evidence" value="ECO:0007669"/>
    <property type="project" value="InterPro"/>
</dbReference>
<evidence type="ECO:0008006" key="3">
    <source>
        <dbReference type="Google" id="ProtNLM"/>
    </source>
</evidence>
<evidence type="ECO:0000313" key="2">
    <source>
        <dbReference type="Proteomes" id="UP000035720"/>
    </source>
</evidence>